<feature type="non-terminal residue" evidence="4">
    <location>
        <position position="919"/>
    </location>
</feature>
<dbReference type="SUPFAM" id="SSF51126">
    <property type="entry name" value="Pectin lyase-like"/>
    <property type="match status" value="4"/>
</dbReference>
<proteinExistence type="predicted"/>
<dbReference type="NCBIfam" id="TIGR01901">
    <property type="entry name" value="adhes_NPXG"/>
    <property type="match status" value="1"/>
</dbReference>
<protein>
    <submittedName>
        <fullName evidence="4">S-layer family protein</fullName>
    </submittedName>
</protein>
<dbReference type="AlphaFoldDB" id="A0A928VYF5"/>
<dbReference type="RefSeq" id="WP_264322652.1">
    <property type="nucleotide sequence ID" value="NZ_JADEXN010000368.1"/>
</dbReference>
<dbReference type="Proteomes" id="UP000621799">
    <property type="component" value="Unassembled WGS sequence"/>
</dbReference>
<dbReference type="InterPro" id="IPR008638">
    <property type="entry name" value="FhaB/CdiA-like_TPS"/>
</dbReference>
<feature type="region of interest" description="Disordered" evidence="1">
    <location>
        <begin position="898"/>
        <end position="919"/>
    </location>
</feature>
<dbReference type="InterPro" id="IPR012334">
    <property type="entry name" value="Pectin_lyas_fold"/>
</dbReference>
<sequence>MNPANSSSWLVSAAVFTLALATPANAQITPDATLPNNSVVLPDGNVLTIEGGTEAGTNLFHSFQDFSIPTRNEAFFNNALTIDNIITRVTGGNLSDIDGLIRANGTANLFLINPNGIQFGPNASLNIGGSFLGSTAESLLFEDGSFFSATEPNASPLLSINVPVGLQMGADPGAIQVNGSGHNLTLDEVPVDVGVPTSAPFLVPNRTARPAGLQVSQGRTLALVGGEIALSGGNLTAPGGRVELGSVAQAGLVSLSDITGGFTLDYSDINTFGDISFTQAASIDTSGARSGDLQIHGQNITFADTSTLLTQTLGDRNGGRSRLRASESIWFQGTATADLPTVWFNQVEAGATGNGGTLAIEARDLRIDTNAFISSATLSSANSGDISIATSAFEITKPFDLIILKNTGLFSTVFPDATGNSGNLNIQTDRLLVNNFAIVETSSVGTGNAGDLTLQTQNTIVSNIAVLNTSAYGAGDAGQLNIQTDRLEISNGGQIASSIFGAGDAGQLNVQASEIEIVGFTELDLVEGFVFSGLFSGNQRGSTGNGNVMTIDTDSLRVVDGGQISLSVVGSGDGADLTIRARDIEVSGAFVDFGGVQSGIATVVNPETSGRPGNLLIDTTRLRVTNGGLITSETLGNADAGNIEISAESIEVSGSSVLRSATADFGTVPSRIAASSSTEFAAGSVSLDTDILQITDNGEITVSNTANGNAGNLEISADEIFLDNAGNLQAGVSGGTQGNITLNTADLRLRRGSSITTNATGDATGGNINLETDTLVALENSDISANAEQSFGGQVNIAADAIFGTQFREAPTPESDITATSALGAEFSGLVQIQTPVVDPASGLVVLDAEPLNPNTQIQNSCDIATRSRFAITGNGGLPPDPTQSLQTQTVWRDTRLGEIQSDLTPNPTQTEPETSFIS</sequence>
<evidence type="ECO:0000313" key="5">
    <source>
        <dbReference type="Proteomes" id="UP000621799"/>
    </source>
</evidence>
<accession>A0A928VYF5</accession>
<dbReference type="InterPro" id="IPR011050">
    <property type="entry name" value="Pectin_lyase_fold/virulence"/>
</dbReference>
<dbReference type="Gene3D" id="2.160.20.10">
    <property type="entry name" value="Single-stranded right-handed beta-helix, Pectin lyase-like"/>
    <property type="match status" value="3"/>
</dbReference>
<feature type="signal peptide" evidence="2">
    <location>
        <begin position="1"/>
        <end position="26"/>
    </location>
</feature>
<organism evidence="4 5">
    <name type="scientific">Zarconia navalis LEGE 11467</name>
    <dbReference type="NCBI Taxonomy" id="1828826"/>
    <lineage>
        <taxon>Bacteria</taxon>
        <taxon>Bacillati</taxon>
        <taxon>Cyanobacteriota</taxon>
        <taxon>Cyanophyceae</taxon>
        <taxon>Oscillatoriophycideae</taxon>
        <taxon>Oscillatoriales</taxon>
        <taxon>Oscillatoriales incertae sedis</taxon>
        <taxon>Zarconia</taxon>
        <taxon>Zarconia navalis</taxon>
    </lineage>
</organism>
<dbReference type="SMART" id="SM00912">
    <property type="entry name" value="Haemagg_act"/>
    <property type="match status" value="1"/>
</dbReference>
<keyword evidence="5" id="KW-1185">Reference proteome</keyword>
<evidence type="ECO:0000259" key="3">
    <source>
        <dbReference type="SMART" id="SM00912"/>
    </source>
</evidence>
<feature type="domain" description="Filamentous haemagglutinin FhaB/tRNA nuclease CdiA-like TPS" evidence="3">
    <location>
        <begin position="31"/>
        <end position="142"/>
    </location>
</feature>
<evidence type="ECO:0000256" key="2">
    <source>
        <dbReference type="SAM" id="SignalP"/>
    </source>
</evidence>
<feature type="chain" id="PRO_5037896815" evidence="2">
    <location>
        <begin position="27"/>
        <end position="919"/>
    </location>
</feature>
<reference evidence="4" key="1">
    <citation type="submission" date="2020-10" db="EMBL/GenBank/DDBJ databases">
        <authorList>
            <person name="Castelo-Branco R."/>
            <person name="Eusebio N."/>
            <person name="Adriana R."/>
            <person name="Vieira A."/>
            <person name="Brugerolle De Fraissinette N."/>
            <person name="Rezende De Castro R."/>
            <person name="Schneider M.P."/>
            <person name="Vasconcelos V."/>
            <person name="Leao P.N."/>
        </authorList>
    </citation>
    <scope>NUCLEOTIDE SEQUENCE</scope>
    <source>
        <strain evidence="4">LEGE 11467</strain>
    </source>
</reference>
<name>A0A928VYF5_9CYAN</name>
<dbReference type="Pfam" id="PF05860">
    <property type="entry name" value="TPS"/>
    <property type="match status" value="1"/>
</dbReference>
<evidence type="ECO:0000256" key="1">
    <source>
        <dbReference type="SAM" id="MobiDB-lite"/>
    </source>
</evidence>
<feature type="compositionally biased region" description="Polar residues" evidence="1">
    <location>
        <begin position="902"/>
        <end position="919"/>
    </location>
</feature>
<keyword evidence="2" id="KW-0732">Signal</keyword>
<evidence type="ECO:0000313" key="4">
    <source>
        <dbReference type="EMBL" id="MBE9042492.1"/>
    </source>
</evidence>
<dbReference type="EMBL" id="JADEXN010000368">
    <property type="protein sequence ID" value="MBE9042492.1"/>
    <property type="molecule type" value="Genomic_DNA"/>
</dbReference>
<gene>
    <name evidence="4" type="ORF">IQ235_17105</name>
</gene>
<comment type="caution">
    <text evidence="4">The sequence shown here is derived from an EMBL/GenBank/DDBJ whole genome shotgun (WGS) entry which is preliminary data.</text>
</comment>